<protein>
    <submittedName>
        <fullName evidence="2">Alpha/beta hydrolase</fullName>
    </submittedName>
</protein>
<evidence type="ECO:0000313" key="2">
    <source>
        <dbReference type="EMBL" id="MBC3767798.1"/>
    </source>
</evidence>
<evidence type="ECO:0000256" key="1">
    <source>
        <dbReference type="SAM" id="SignalP"/>
    </source>
</evidence>
<gene>
    <name evidence="2" type="ORF">H8B19_18115</name>
</gene>
<organism evidence="2 3">
    <name type="scientific">Neptunicella marina</name>
    <dbReference type="NCBI Taxonomy" id="2125989"/>
    <lineage>
        <taxon>Bacteria</taxon>
        <taxon>Pseudomonadati</taxon>
        <taxon>Pseudomonadota</taxon>
        <taxon>Gammaproteobacteria</taxon>
        <taxon>Alteromonadales</taxon>
        <taxon>Alteromonadaceae</taxon>
        <taxon>Neptunicella</taxon>
    </lineage>
</organism>
<dbReference type="RefSeq" id="WP_186508435.1">
    <property type="nucleotide sequence ID" value="NZ_JACNEP010000026.1"/>
</dbReference>
<keyword evidence="1" id="KW-0732">Signal</keyword>
<keyword evidence="3" id="KW-1185">Reference proteome</keyword>
<dbReference type="SUPFAM" id="SSF53474">
    <property type="entry name" value="alpha/beta-Hydrolases"/>
    <property type="match status" value="1"/>
</dbReference>
<keyword evidence="2" id="KW-0378">Hydrolase</keyword>
<dbReference type="Gene3D" id="3.40.50.1820">
    <property type="entry name" value="alpha/beta hydrolase"/>
    <property type="match status" value="1"/>
</dbReference>
<proteinExistence type="predicted"/>
<accession>A0A8J6M3S7</accession>
<feature type="signal peptide" evidence="1">
    <location>
        <begin position="1"/>
        <end position="20"/>
    </location>
</feature>
<feature type="chain" id="PRO_5035255723" evidence="1">
    <location>
        <begin position="21"/>
        <end position="324"/>
    </location>
</feature>
<name>A0A8J6M3S7_9ALTE</name>
<dbReference type="GO" id="GO:0016787">
    <property type="term" value="F:hydrolase activity"/>
    <property type="evidence" value="ECO:0007669"/>
    <property type="project" value="UniProtKB-KW"/>
</dbReference>
<dbReference type="AlphaFoldDB" id="A0A8J6M3S7"/>
<evidence type="ECO:0000313" key="3">
    <source>
        <dbReference type="Proteomes" id="UP000601768"/>
    </source>
</evidence>
<reference evidence="2" key="1">
    <citation type="journal article" date="2018" name="Int. J. Syst. Evol. Microbiol.">
        <title>Neptunicella marina gen. nov., sp. nov., isolated from surface seawater.</title>
        <authorList>
            <person name="Liu X."/>
            <person name="Lai Q."/>
            <person name="Du Y."/>
            <person name="Zhang X."/>
            <person name="Liu Z."/>
            <person name="Sun F."/>
            <person name="Shao Z."/>
        </authorList>
    </citation>
    <scope>NUCLEOTIDE SEQUENCE</scope>
    <source>
        <strain evidence="2">S27-2</strain>
    </source>
</reference>
<dbReference type="EMBL" id="JACNEP010000026">
    <property type="protein sequence ID" value="MBC3767798.1"/>
    <property type="molecule type" value="Genomic_DNA"/>
</dbReference>
<dbReference type="InterPro" id="IPR029058">
    <property type="entry name" value="AB_hydrolase_fold"/>
</dbReference>
<reference evidence="2" key="2">
    <citation type="submission" date="2020-08" db="EMBL/GenBank/DDBJ databases">
        <authorList>
            <person name="Lai Q."/>
        </authorList>
    </citation>
    <scope>NUCLEOTIDE SEQUENCE</scope>
    <source>
        <strain evidence="2">S27-2</strain>
    </source>
</reference>
<comment type="caution">
    <text evidence="2">The sequence shown here is derived from an EMBL/GenBank/DDBJ whole genome shotgun (WGS) entry which is preliminary data.</text>
</comment>
<sequence length="324" mass="37099">MTLAKYGLLLLLLFTNSSIAQLHQTFSYLNEDKSTRDLHYSTWGSESNPVVLLLSGPIATWHSDSAIWAKLAPMLAEKFYVIALDRVSVVNEFKDGGLGYVPFSDDIKTFVLSKNLTQFSIVSFASSNLTVVSLAPQVKKRISKVILLDPDVLTPQSITRYQKDTQPFKDNQQQYAEYIQAGKYIPRVEQKNQMELEEIKTIIGSDNQYDRNYFAYMQSKRLLVQNQLNLFKEIPIYAQELSLAENLKLPTDIPLIIVDSQFESQEIEQAKTEEQKQSLVDWQKDAKAYYQRLTNEANDGRYIESQSLSHMLPFSEAELIKSLL</sequence>
<dbReference type="Proteomes" id="UP000601768">
    <property type="component" value="Unassembled WGS sequence"/>
</dbReference>